<accession>A0A8X6VX20</accession>
<dbReference type="AlphaFoldDB" id="A0A8X6VX20"/>
<keyword evidence="2" id="KW-1185">Reference proteome</keyword>
<evidence type="ECO:0000313" key="1">
    <source>
        <dbReference type="EMBL" id="GFY23961.1"/>
    </source>
</evidence>
<reference evidence="1" key="1">
    <citation type="submission" date="2020-08" db="EMBL/GenBank/DDBJ databases">
        <title>Multicomponent nature underlies the extraordinary mechanical properties of spider dragline silk.</title>
        <authorList>
            <person name="Kono N."/>
            <person name="Nakamura H."/>
            <person name="Mori M."/>
            <person name="Yoshida Y."/>
            <person name="Ohtoshi R."/>
            <person name="Malay A.D."/>
            <person name="Moran D.A.P."/>
            <person name="Tomita M."/>
            <person name="Numata K."/>
            <person name="Arakawa K."/>
        </authorList>
    </citation>
    <scope>NUCLEOTIDE SEQUENCE</scope>
</reference>
<comment type="caution">
    <text evidence="1">The sequence shown here is derived from an EMBL/GenBank/DDBJ whole genome shotgun (WGS) entry which is preliminary data.</text>
</comment>
<protein>
    <submittedName>
        <fullName evidence="1">Uncharacterized protein</fullName>
    </submittedName>
</protein>
<name>A0A8X6VX20_TRICX</name>
<dbReference type="Proteomes" id="UP000887159">
    <property type="component" value="Unassembled WGS sequence"/>
</dbReference>
<sequence>MPSGHECEIVASVVESWVLTLVQLKTCHVQGLLHVKSVQAQSPPVGGVSTRGLLATDHVILNHGQETWTTPELALETSLYSHLEDPCFEMVVHEYRCLFCDFRRLEEEGSIEEYLL</sequence>
<proteinExistence type="predicted"/>
<evidence type="ECO:0000313" key="2">
    <source>
        <dbReference type="Proteomes" id="UP000887159"/>
    </source>
</evidence>
<dbReference type="EMBL" id="BMAU01021368">
    <property type="protein sequence ID" value="GFY23961.1"/>
    <property type="molecule type" value="Genomic_DNA"/>
</dbReference>
<gene>
    <name evidence="1" type="ORF">TNCV_4896421</name>
</gene>
<organism evidence="1 2">
    <name type="scientific">Trichonephila clavipes</name>
    <name type="common">Golden silk orbweaver</name>
    <name type="synonym">Nephila clavipes</name>
    <dbReference type="NCBI Taxonomy" id="2585209"/>
    <lineage>
        <taxon>Eukaryota</taxon>
        <taxon>Metazoa</taxon>
        <taxon>Ecdysozoa</taxon>
        <taxon>Arthropoda</taxon>
        <taxon>Chelicerata</taxon>
        <taxon>Arachnida</taxon>
        <taxon>Araneae</taxon>
        <taxon>Araneomorphae</taxon>
        <taxon>Entelegynae</taxon>
        <taxon>Araneoidea</taxon>
        <taxon>Nephilidae</taxon>
        <taxon>Trichonephila</taxon>
    </lineage>
</organism>